<dbReference type="EMBL" id="JARAOO010000006">
    <property type="protein sequence ID" value="KAJ7966828.1"/>
    <property type="molecule type" value="Genomic_DNA"/>
</dbReference>
<evidence type="ECO:0000256" key="8">
    <source>
        <dbReference type="ARBA" id="ARBA00023242"/>
    </source>
</evidence>
<keyword evidence="13" id="KW-1185">Reference proteome</keyword>
<evidence type="ECO:0000256" key="9">
    <source>
        <dbReference type="PROSITE-ProRule" id="PRU00024"/>
    </source>
</evidence>
<keyword evidence="5" id="KW-0862">Zinc</keyword>
<dbReference type="GO" id="GO:0000976">
    <property type="term" value="F:transcription cis-regulatory region binding"/>
    <property type="evidence" value="ECO:0007669"/>
    <property type="project" value="UniProtKB-ARBA"/>
</dbReference>
<protein>
    <submittedName>
        <fullName evidence="12">Zinc finger, B-box</fullName>
    </submittedName>
</protein>
<dbReference type="PROSITE" id="PS50119">
    <property type="entry name" value="ZF_BBOX"/>
    <property type="match status" value="2"/>
</dbReference>
<feature type="region of interest" description="Disordered" evidence="10">
    <location>
        <begin position="137"/>
        <end position="169"/>
    </location>
</feature>
<feature type="domain" description="B box-type" evidence="11">
    <location>
        <begin position="24"/>
        <end position="71"/>
    </location>
</feature>
<keyword evidence="7" id="KW-0804">Transcription</keyword>
<evidence type="ECO:0000256" key="7">
    <source>
        <dbReference type="ARBA" id="ARBA00023163"/>
    </source>
</evidence>
<dbReference type="KEGG" id="qsa:O6P43_016238"/>
<dbReference type="InterPro" id="IPR051979">
    <property type="entry name" value="B-box_zinc_finger"/>
</dbReference>
<reference evidence="12" key="1">
    <citation type="journal article" date="2023" name="Science">
        <title>Elucidation of the pathway for biosynthesis of saponin adjuvants from the soapbark tree.</title>
        <authorList>
            <person name="Reed J."/>
            <person name="Orme A."/>
            <person name="El-Demerdash A."/>
            <person name="Owen C."/>
            <person name="Martin L.B.B."/>
            <person name="Misra R.C."/>
            <person name="Kikuchi S."/>
            <person name="Rejzek M."/>
            <person name="Martin A.C."/>
            <person name="Harkess A."/>
            <person name="Leebens-Mack J."/>
            <person name="Louveau T."/>
            <person name="Stephenson M.J."/>
            <person name="Osbourn A."/>
        </authorList>
    </citation>
    <scope>NUCLEOTIDE SEQUENCE</scope>
    <source>
        <strain evidence="12">S10</strain>
    </source>
</reference>
<dbReference type="PANTHER" id="PTHR31832:SF52">
    <property type="entry name" value="B-BOX ZINC FINGER PROTEIN 21"/>
    <property type="match status" value="1"/>
</dbReference>
<feature type="compositionally biased region" description="Low complexity" evidence="10">
    <location>
        <begin position="137"/>
        <end position="150"/>
    </location>
</feature>
<keyword evidence="6" id="KW-0805">Transcription regulation</keyword>
<dbReference type="CDD" id="cd19821">
    <property type="entry name" value="Bbox1_BBX-like"/>
    <property type="match status" value="2"/>
</dbReference>
<name>A0AAD7LZB1_QUISA</name>
<keyword evidence="4 9" id="KW-0863">Zinc-finger</keyword>
<evidence type="ECO:0000256" key="6">
    <source>
        <dbReference type="ARBA" id="ARBA00023015"/>
    </source>
</evidence>
<comment type="caution">
    <text evidence="12">The sequence shown here is derived from an EMBL/GenBank/DDBJ whole genome shotgun (WGS) entry which is preliminary data.</text>
</comment>
<dbReference type="InterPro" id="IPR049808">
    <property type="entry name" value="CONSTANS-like_Bbox1"/>
</dbReference>
<evidence type="ECO:0000313" key="12">
    <source>
        <dbReference type="EMBL" id="KAJ7966828.1"/>
    </source>
</evidence>
<gene>
    <name evidence="12" type="ORF">O6P43_016238</name>
</gene>
<dbReference type="GO" id="GO:0006355">
    <property type="term" value="P:regulation of DNA-templated transcription"/>
    <property type="evidence" value="ECO:0007669"/>
    <property type="project" value="TreeGrafter"/>
</dbReference>
<evidence type="ECO:0000256" key="3">
    <source>
        <dbReference type="ARBA" id="ARBA00022737"/>
    </source>
</evidence>
<evidence type="ECO:0000256" key="1">
    <source>
        <dbReference type="ARBA" id="ARBA00004123"/>
    </source>
</evidence>
<accession>A0AAD7LZB1</accession>
<dbReference type="InterPro" id="IPR000315">
    <property type="entry name" value="Znf_B-box"/>
</dbReference>
<evidence type="ECO:0000256" key="2">
    <source>
        <dbReference type="ARBA" id="ARBA00022723"/>
    </source>
</evidence>
<evidence type="ECO:0000256" key="4">
    <source>
        <dbReference type="ARBA" id="ARBA00022771"/>
    </source>
</evidence>
<dbReference type="GO" id="GO:0008270">
    <property type="term" value="F:zinc ion binding"/>
    <property type="evidence" value="ECO:0007669"/>
    <property type="project" value="UniProtKB-KW"/>
</dbReference>
<keyword evidence="3" id="KW-0677">Repeat</keyword>
<evidence type="ECO:0000256" key="10">
    <source>
        <dbReference type="SAM" id="MobiDB-lite"/>
    </source>
</evidence>
<evidence type="ECO:0000313" key="13">
    <source>
        <dbReference type="Proteomes" id="UP001163823"/>
    </source>
</evidence>
<dbReference type="Proteomes" id="UP001163823">
    <property type="component" value="Chromosome 6"/>
</dbReference>
<proteinExistence type="predicted"/>
<dbReference type="Gene3D" id="3.30.160.60">
    <property type="entry name" value="Classic Zinc Finger"/>
    <property type="match status" value="1"/>
</dbReference>
<evidence type="ECO:0000256" key="5">
    <source>
        <dbReference type="ARBA" id="ARBA00022833"/>
    </source>
</evidence>
<organism evidence="12 13">
    <name type="scientific">Quillaja saponaria</name>
    <name type="common">Soap bark tree</name>
    <dbReference type="NCBI Taxonomy" id="32244"/>
    <lineage>
        <taxon>Eukaryota</taxon>
        <taxon>Viridiplantae</taxon>
        <taxon>Streptophyta</taxon>
        <taxon>Embryophyta</taxon>
        <taxon>Tracheophyta</taxon>
        <taxon>Spermatophyta</taxon>
        <taxon>Magnoliopsida</taxon>
        <taxon>eudicotyledons</taxon>
        <taxon>Gunneridae</taxon>
        <taxon>Pentapetalae</taxon>
        <taxon>rosids</taxon>
        <taxon>fabids</taxon>
        <taxon>Fabales</taxon>
        <taxon>Quillajaceae</taxon>
        <taxon>Quillaja</taxon>
    </lineage>
</organism>
<dbReference type="AlphaFoldDB" id="A0AAD7LZB1"/>
<dbReference type="GO" id="GO:0005634">
    <property type="term" value="C:nucleus"/>
    <property type="evidence" value="ECO:0007669"/>
    <property type="project" value="UniProtKB-SubCell"/>
</dbReference>
<feature type="domain" description="B box-type" evidence="11">
    <location>
        <begin position="77"/>
        <end position="124"/>
    </location>
</feature>
<sequence length="360" mass="39878">MDAAITFFNIYTAYHLLQSGKSNRMKIQCDVCNKDEASVFCTADEAALCKVCDRRVHHANKLASKHQRFSLLHPSAEQFPVCDVCQERRAFLFCQQDRAILCRECDLPIHSANEHTQKHNRFLLTGVKLSASSTLHSSSSASNSVLKNSSDTVPDPKSQSLSMKSSVAASPSISHTSMIVKNSPLTTITTTTSLAINKKGVGSTSSISEYLIETLPGWQVEDFLDSSCAPFGFCKSDDGMLQFLDGDVEGNLGSFSPQQTTGVWVPEAPSPLYSAQMGMQFGFKETNTKEATHVKYNRARLRDGAFIVPQISPPSIGFQEIQVSLVESRLKDEFFQEFSISVFFFFPFLITWLEFSLSVV</sequence>
<keyword evidence="2" id="KW-0479">Metal-binding</keyword>
<dbReference type="PANTHER" id="PTHR31832">
    <property type="entry name" value="B-BOX ZINC FINGER PROTEIN 22"/>
    <property type="match status" value="1"/>
</dbReference>
<dbReference type="SMART" id="SM00336">
    <property type="entry name" value="BBOX"/>
    <property type="match status" value="2"/>
</dbReference>
<keyword evidence="8" id="KW-0539">Nucleus</keyword>
<dbReference type="GO" id="GO:0009640">
    <property type="term" value="P:photomorphogenesis"/>
    <property type="evidence" value="ECO:0007669"/>
    <property type="project" value="TreeGrafter"/>
</dbReference>
<comment type="subcellular location">
    <subcellularLocation>
        <location evidence="1">Nucleus</location>
    </subcellularLocation>
</comment>
<evidence type="ECO:0000259" key="11">
    <source>
        <dbReference type="PROSITE" id="PS50119"/>
    </source>
</evidence>
<dbReference type="FunFam" id="3.30.160.60:FF:000856">
    <property type="entry name" value="B-box zinc finger protein 21"/>
    <property type="match status" value="1"/>
</dbReference>
<dbReference type="Pfam" id="PF00643">
    <property type="entry name" value="zf-B_box"/>
    <property type="match status" value="2"/>
</dbReference>
<feature type="compositionally biased region" description="Polar residues" evidence="10">
    <location>
        <begin position="157"/>
        <end position="169"/>
    </location>
</feature>